<dbReference type="PATRIC" id="fig|28229.4.peg.3016"/>
<dbReference type="RefSeq" id="WP_033094675.1">
    <property type="nucleotide sequence ID" value="NZ_JQED01000040.1"/>
</dbReference>
<reference evidence="1 2" key="1">
    <citation type="submission" date="2014-08" db="EMBL/GenBank/DDBJ databases">
        <title>Genomic and Phenotypic Diversity of Colwellia psychrerythraea strains from Disparate Marine Basins.</title>
        <authorList>
            <person name="Techtmann S.M."/>
            <person name="Stelling S.C."/>
            <person name="Utturkar S.M."/>
            <person name="Alshibli N."/>
            <person name="Harris A."/>
            <person name="Brown S.D."/>
            <person name="Hazen T.C."/>
        </authorList>
    </citation>
    <scope>NUCLEOTIDE SEQUENCE [LARGE SCALE GENOMIC DNA]</scope>
    <source>
        <strain evidence="1 2">ND2E</strain>
    </source>
</reference>
<sequence>MEFKLTAEGDVIEQLHNRKRSMLVSIYQTRKYLIFSFKDFLQTNQVVLLDPLMAIAVSGYQLAIVVKNLIINHMNHHNLRQTYPKNVLNTDALSPSKIGLFTNKVSRQNMSVYIECTFSSLSDFIITLHLHPFARLHLSIMQVTTIITALHALARINNKKLQRLMK</sequence>
<comment type="caution">
    <text evidence="1">The sequence shown here is derived from an EMBL/GenBank/DDBJ whole genome shotgun (WGS) entry which is preliminary data.</text>
</comment>
<evidence type="ECO:0000313" key="1">
    <source>
        <dbReference type="EMBL" id="KGJ89669.1"/>
    </source>
</evidence>
<dbReference type="Proteomes" id="UP000029843">
    <property type="component" value="Unassembled WGS sequence"/>
</dbReference>
<accession>A0A099KFZ1</accession>
<proteinExistence type="predicted"/>
<dbReference type="AlphaFoldDB" id="A0A099KFZ1"/>
<evidence type="ECO:0000313" key="2">
    <source>
        <dbReference type="Proteomes" id="UP000029843"/>
    </source>
</evidence>
<organism evidence="1 2">
    <name type="scientific">Colwellia psychrerythraea</name>
    <name type="common">Vibrio psychroerythus</name>
    <dbReference type="NCBI Taxonomy" id="28229"/>
    <lineage>
        <taxon>Bacteria</taxon>
        <taxon>Pseudomonadati</taxon>
        <taxon>Pseudomonadota</taxon>
        <taxon>Gammaproteobacteria</taxon>
        <taxon>Alteromonadales</taxon>
        <taxon>Colwelliaceae</taxon>
        <taxon>Colwellia</taxon>
    </lineage>
</organism>
<dbReference type="EMBL" id="JQED01000040">
    <property type="protein sequence ID" value="KGJ89669.1"/>
    <property type="molecule type" value="Genomic_DNA"/>
</dbReference>
<gene>
    <name evidence="1" type="ORF">ND2E_3860</name>
</gene>
<name>A0A099KFZ1_COLPS</name>
<protein>
    <submittedName>
        <fullName evidence="1">Uncharacterized protein</fullName>
    </submittedName>
</protein>